<dbReference type="CTD" id="114836"/>
<evidence type="ECO:0000256" key="1">
    <source>
        <dbReference type="ARBA" id="ARBA00004370"/>
    </source>
</evidence>
<dbReference type="AlphaFoldDB" id="A0A6P6D2W4"/>
<proteinExistence type="predicted"/>
<evidence type="ECO:0000256" key="5">
    <source>
        <dbReference type="SAM" id="Phobius"/>
    </source>
</evidence>
<evidence type="ECO:0000256" key="6">
    <source>
        <dbReference type="SAM" id="SignalP"/>
    </source>
</evidence>
<sequence length="326" mass="36995">MVWLFQFLMLAFLIGPGYTVSQTEETPLKVKGVLGESVTLPLKISAGEEIEFIIWLFNGTSITFLQPKKKLIQVTDPKRKHRLKITQSHFLQINELMMADEGLYRAQITTIDSSLIFDYSVRIFERLRNLQVSNHTQIFENGTCEIHLACSVENPNDHISFRWQVSENILLQEANLTISWDSKNSSEQTYTCIAENPVSNLSFSFSVQSLCKSVFHEKNQYLAIWFTTTAFLLAFLVCLFFWKRKIAGSSCFSARQTLNLAENPRNAEDDPSSAGNTVYIQVTHPNTRKEIATSVENNDSSTIYSTVYQSNSKSISSRATALDNVI</sequence>
<evidence type="ECO:0000256" key="2">
    <source>
        <dbReference type="ARBA" id="ARBA00022729"/>
    </source>
</evidence>
<dbReference type="PROSITE" id="PS50835">
    <property type="entry name" value="IG_LIKE"/>
    <property type="match status" value="1"/>
</dbReference>
<keyword evidence="5" id="KW-0812">Transmembrane</keyword>
<evidence type="ECO:0000256" key="3">
    <source>
        <dbReference type="ARBA" id="ARBA00023136"/>
    </source>
</evidence>
<dbReference type="PANTHER" id="PTHR12080:SF16">
    <property type="entry name" value="SLAM FAMILY MEMBER 6"/>
    <property type="match status" value="1"/>
</dbReference>
<dbReference type="GO" id="GO:0072540">
    <property type="term" value="P:T-helper 17 cell lineage commitment"/>
    <property type="evidence" value="ECO:0007669"/>
    <property type="project" value="TreeGrafter"/>
</dbReference>
<feature type="signal peptide" evidence="6">
    <location>
        <begin position="1"/>
        <end position="19"/>
    </location>
</feature>
<keyword evidence="5" id="KW-1133">Transmembrane helix</keyword>
<accession>A0A6P6D2W4</accession>
<dbReference type="InterPro" id="IPR007110">
    <property type="entry name" value="Ig-like_dom"/>
</dbReference>
<evidence type="ECO:0000259" key="7">
    <source>
        <dbReference type="PROSITE" id="PS50835"/>
    </source>
</evidence>
<dbReference type="SUPFAM" id="SSF48726">
    <property type="entry name" value="Immunoglobulin"/>
    <property type="match status" value="2"/>
</dbReference>
<evidence type="ECO:0000313" key="8">
    <source>
        <dbReference type="Proteomes" id="UP000515202"/>
    </source>
</evidence>
<comment type="subcellular location">
    <subcellularLocation>
        <location evidence="1">Membrane</location>
    </subcellularLocation>
</comment>
<name>A0A6P6D2W4_PTEVA</name>
<protein>
    <submittedName>
        <fullName evidence="9">SLAM family member 6 isoform X1</fullName>
    </submittedName>
</protein>
<dbReference type="GeneID" id="105300702"/>
<feature type="chain" id="PRO_5027864946" evidence="6">
    <location>
        <begin position="20"/>
        <end position="326"/>
    </location>
</feature>
<keyword evidence="3 5" id="KW-0472">Membrane</keyword>
<dbReference type="Gene3D" id="2.60.40.10">
    <property type="entry name" value="Immunoglobulins"/>
    <property type="match status" value="2"/>
</dbReference>
<keyword evidence="4" id="KW-0325">Glycoprotein</keyword>
<dbReference type="GO" id="GO:0009897">
    <property type="term" value="C:external side of plasma membrane"/>
    <property type="evidence" value="ECO:0007669"/>
    <property type="project" value="TreeGrafter"/>
</dbReference>
<keyword evidence="2 6" id="KW-0732">Signal</keyword>
<dbReference type="Proteomes" id="UP000515202">
    <property type="component" value="Unplaced"/>
</dbReference>
<organism evidence="8 9">
    <name type="scientific">Pteropus vampyrus</name>
    <name type="common">Large flying fox</name>
    <dbReference type="NCBI Taxonomy" id="132908"/>
    <lineage>
        <taxon>Eukaryota</taxon>
        <taxon>Metazoa</taxon>
        <taxon>Chordata</taxon>
        <taxon>Craniata</taxon>
        <taxon>Vertebrata</taxon>
        <taxon>Euteleostomi</taxon>
        <taxon>Mammalia</taxon>
        <taxon>Eutheria</taxon>
        <taxon>Laurasiatheria</taxon>
        <taxon>Chiroptera</taxon>
        <taxon>Yinpterochiroptera</taxon>
        <taxon>Pteropodoidea</taxon>
        <taxon>Pteropodidae</taxon>
        <taxon>Pteropodinae</taxon>
        <taxon>Pteropus</taxon>
    </lineage>
</organism>
<dbReference type="InterPro" id="IPR013783">
    <property type="entry name" value="Ig-like_fold"/>
</dbReference>
<gene>
    <name evidence="9" type="primary">SLAMF6</name>
</gene>
<dbReference type="InterPro" id="IPR036179">
    <property type="entry name" value="Ig-like_dom_sf"/>
</dbReference>
<dbReference type="PANTHER" id="PTHR12080">
    <property type="entry name" value="SIGNALING LYMPHOCYTIC ACTIVATION MOLECULE"/>
    <property type="match status" value="1"/>
</dbReference>
<evidence type="ECO:0000313" key="9">
    <source>
        <dbReference type="RefSeq" id="XP_023394076.1"/>
    </source>
</evidence>
<feature type="transmembrane region" description="Helical" evidence="5">
    <location>
        <begin position="221"/>
        <end position="242"/>
    </location>
</feature>
<dbReference type="RefSeq" id="XP_023394076.1">
    <property type="nucleotide sequence ID" value="XM_023538308.1"/>
</dbReference>
<dbReference type="GO" id="GO:0032729">
    <property type="term" value="P:positive regulation of type II interferon production"/>
    <property type="evidence" value="ECO:0007669"/>
    <property type="project" value="TreeGrafter"/>
</dbReference>
<reference evidence="9" key="1">
    <citation type="submission" date="2025-08" db="UniProtKB">
        <authorList>
            <consortium name="RefSeq"/>
        </authorList>
    </citation>
    <scope>IDENTIFICATION</scope>
    <source>
        <tissue evidence="9">Kidney</tissue>
    </source>
</reference>
<keyword evidence="8" id="KW-1185">Reference proteome</keyword>
<dbReference type="OrthoDB" id="8963224at2759"/>
<dbReference type="InterPro" id="IPR015631">
    <property type="entry name" value="CD2/SLAM_rcpt"/>
</dbReference>
<evidence type="ECO:0000256" key="4">
    <source>
        <dbReference type="ARBA" id="ARBA00023180"/>
    </source>
</evidence>
<feature type="domain" description="Ig-like" evidence="7">
    <location>
        <begin position="148"/>
        <end position="204"/>
    </location>
</feature>